<dbReference type="STRING" id="76731.RD2015_1502"/>
<protein>
    <recommendedName>
        <fullName evidence="1">Suppressor of fused-like domain-containing protein</fullName>
    </recommendedName>
</protein>
<evidence type="ECO:0000313" key="2">
    <source>
        <dbReference type="EMBL" id="ALV05987.1"/>
    </source>
</evidence>
<proteinExistence type="predicted"/>
<gene>
    <name evidence="2" type="ORF">RD2015_1502</name>
</gene>
<accession>A0A0U3MSN7</accession>
<dbReference type="AlphaFoldDB" id="A0A0U3MSN7"/>
<dbReference type="KEGG" id="rdp:RD2015_1502"/>
<feature type="domain" description="Suppressor of fused-like" evidence="1">
    <location>
        <begin position="39"/>
        <end position="194"/>
    </location>
</feature>
<keyword evidence="3" id="KW-1185">Reference proteome</keyword>
<dbReference type="Proteomes" id="UP000060699">
    <property type="component" value="Chromosome"/>
</dbReference>
<organism evidence="2 3">
    <name type="scientific">Roseateles depolymerans</name>
    <dbReference type="NCBI Taxonomy" id="76731"/>
    <lineage>
        <taxon>Bacteria</taxon>
        <taxon>Pseudomonadati</taxon>
        <taxon>Pseudomonadota</taxon>
        <taxon>Betaproteobacteria</taxon>
        <taxon>Burkholderiales</taxon>
        <taxon>Sphaerotilaceae</taxon>
        <taxon>Roseateles</taxon>
    </lineage>
</organism>
<reference evidence="2 3" key="1">
    <citation type="submission" date="2015-12" db="EMBL/GenBank/DDBJ databases">
        <title>Complete genome of Roseateles depolymerans KCTC 42856.</title>
        <authorList>
            <person name="Kim K.M."/>
        </authorList>
    </citation>
    <scope>NUCLEOTIDE SEQUENCE [LARGE SCALE GENOMIC DNA]</scope>
    <source>
        <strain evidence="2 3">KCTC 42856</strain>
    </source>
</reference>
<evidence type="ECO:0000313" key="3">
    <source>
        <dbReference type="Proteomes" id="UP000060699"/>
    </source>
</evidence>
<dbReference type="EMBL" id="CP013729">
    <property type="protein sequence ID" value="ALV05987.1"/>
    <property type="molecule type" value="Genomic_DNA"/>
</dbReference>
<evidence type="ECO:0000259" key="1">
    <source>
        <dbReference type="Pfam" id="PF05076"/>
    </source>
</evidence>
<sequence length="202" mass="21792">MSEENSQGVSDDDKAIARKLAAAFNRPIKVFSHRDDEQDDLEVNVFYAPDAPARGVASYGTIGLSNSPLFTPKGEAQHRLELVGACASEVEHFPNALATVAMKIMGGHPAFPGAIFHGVIDTYKLSPTMSSMMLVDPFLWDDSFAAETLSAKTVAWLQAIPISKEEAQFAQANGADALTDLFVEEQIDVYDIERSSVVGRGA</sequence>
<dbReference type="InterPro" id="IPR020941">
    <property type="entry name" value="SUFU-like_domain"/>
</dbReference>
<dbReference type="Pfam" id="PF05076">
    <property type="entry name" value="SUFU"/>
    <property type="match status" value="1"/>
</dbReference>
<name>A0A0U3MSN7_9BURK</name>
<dbReference type="RefSeq" id="WP_058934347.1">
    <property type="nucleotide sequence ID" value="NZ_CP013729.1"/>
</dbReference>